<feature type="region of interest" description="Disordered" evidence="1">
    <location>
        <begin position="1"/>
        <end position="27"/>
    </location>
</feature>
<accession>A0A834TXR0</accession>
<organism evidence="2 3">
    <name type="scientific">Senna tora</name>
    <dbReference type="NCBI Taxonomy" id="362788"/>
    <lineage>
        <taxon>Eukaryota</taxon>
        <taxon>Viridiplantae</taxon>
        <taxon>Streptophyta</taxon>
        <taxon>Embryophyta</taxon>
        <taxon>Tracheophyta</taxon>
        <taxon>Spermatophyta</taxon>
        <taxon>Magnoliopsida</taxon>
        <taxon>eudicotyledons</taxon>
        <taxon>Gunneridae</taxon>
        <taxon>Pentapetalae</taxon>
        <taxon>rosids</taxon>
        <taxon>fabids</taxon>
        <taxon>Fabales</taxon>
        <taxon>Fabaceae</taxon>
        <taxon>Caesalpinioideae</taxon>
        <taxon>Cassia clade</taxon>
        <taxon>Senna</taxon>
    </lineage>
</organism>
<keyword evidence="3" id="KW-1185">Reference proteome</keyword>
<reference evidence="2" key="1">
    <citation type="submission" date="2020-09" db="EMBL/GenBank/DDBJ databases">
        <title>Genome-Enabled Discovery of Anthraquinone Biosynthesis in Senna tora.</title>
        <authorList>
            <person name="Kang S.-H."/>
            <person name="Pandey R.P."/>
            <person name="Lee C.-M."/>
            <person name="Sim J.-S."/>
            <person name="Jeong J.-T."/>
            <person name="Choi B.-S."/>
            <person name="Jung M."/>
            <person name="Ginzburg D."/>
            <person name="Zhao K."/>
            <person name="Won S.Y."/>
            <person name="Oh T.-J."/>
            <person name="Yu Y."/>
            <person name="Kim N.-H."/>
            <person name="Lee O.R."/>
            <person name="Lee T.-H."/>
            <person name="Bashyal P."/>
            <person name="Kim T.-S."/>
            <person name="Lee W.-H."/>
            <person name="Kawkins C."/>
            <person name="Kim C.-K."/>
            <person name="Kim J.S."/>
            <person name="Ahn B.O."/>
            <person name="Rhee S.Y."/>
            <person name="Sohng J.K."/>
        </authorList>
    </citation>
    <scope>NUCLEOTIDE SEQUENCE</scope>
    <source>
        <tissue evidence="2">Leaf</tissue>
    </source>
</reference>
<feature type="compositionally biased region" description="Basic and acidic residues" evidence="1">
    <location>
        <begin position="15"/>
        <end position="27"/>
    </location>
</feature>
<protein>
    <submittedName>
        <fullName evidence="2">Uncharacterized protein</fullName>
    </submittedName>
</protein>
<gene>
    <name evidence="2" type="ORF">G2W53_012846</name>
</gene>
<sequence length="27" mass="3023">MSEKKRGDASMSKIECGEDKPEYGPYS</sequence>
<comment type="caution">
    <text evidence="2">The sequence shown here is derived from an EMBL/GenBank/DDBJ whole genome shotgun (WGS) entry which is preliminary data.</text>
</comment>
<dbReference type="EMBL" id="JAAIUW010000005">
    <property type="protein sequence ID" value="KAF7830513.1"/>
    <property type="molecule type" value="Genomic_DNA"/>
</dbReference>
<dbReference type="AlphaFoldDB" id="A0A834TXR0"/>
<dbReference type="Proteomes" id="UP000634136">
    <property type="component" value="Unassembled WGS sequence"/>
</dbReference>
<name>A0A834TXR0_9FABA</name>
<evidence type="ECO:0000256" key="1">
    <source>
        <dbReference type="SAM" id="MobiDB-lite"/>
    </source>
</evidence>
<proteinExistence type="predicted"/>
<evidence type="ECO:0000313" key="2">
    <source>
        <dbReference type="EMBL" id="KAF7830513.1"/>
    </source>
</evidence>
<evidence type="ECO:0000313" key="3">
    <source>
        <dbReference type="Proteomes" id="UP000634136"/>
    </source>
</evidence>